<dbReference type="AlphaFoldDB" id="A0A0F9AQW0"/>
<accession>A0A0F9AQW0</accession>
<reference evidence="1" key="1">
    <citation type="journal article" date="2015" name="Nature">
        <title>Complex archaea that bridge the gap between prokaryotes and eukaryotes.</title>
        <authorList>
            <person name="Spang A."/>
            <person name="Saw J.H."/>
            <person name="Jorgensen S.L."/>
            <person name="Zaremba-Niedzwiedzka K."/>
            <person name="Martijn J."/>
            <person name="Lind A.E."/>
            <person name="van Eijk R."/>
            <person name="Schleper C."/>
            <person name="Guy L."/>
            <person name="Ettema T.J."/>
        </authorList>
    </citation>
    <scope>NUCLEOTIDE SEQUENCE</scope>
</reference>
<name>A0A0F9AQW0_9ZZZZ</name>
<gene>
    <name evidence="1" type="ORF">LCGC14_2620250</name>
</gene>
<protein>
    <submittedName>
        <fullName evidence="1">Uncharacterized protein</fullName>
    </submittedName>
</protein>
<dbReference type="EMBL" id="LAZR01044700">
    <property type="protein sequence ID" value="KKL04022.1"/>
    <property type="molecule type" value="Genomic_DNA"/>
</dbReference>
<proteinExistence type="predicted"/>
<comment type="caution">
    <text evidence="1">The sequence shown here is derived from an EMBL/GenBank/DDBJ whole genome shotgun (WGS) entry which is preliminary data.</text>
</comment>
<organism evidence="1">
    <name type="scientific">marine sediment metagenome</name>
    <dbReference type="NCBI Taxonomy" id="412755"/>
    <lineage>
        <taxon>unclassified sequences</taxon>
        <taxon>metagenomes</taxon>
        <taxon>ecological metagenomes</taxon>
    </lineage>
</organism>
<evidence type="ECO:0000313" key="1">
    <source>
        <dbReference type="EMBL" id="KKL04022.1"/>
    </source>
</evidence>
<sequence length="97" mass="11109">MTITLADIEQAEQILEAYRSGDMESLSANDIQFVAQPMLPVLLKLVREMLEIIQHSKAAINIRGHKMKGCEVEDCWACMVIRRIDRLVEHMEPDNVD</sequence>